<sequence>MARSLFLHCQLNAEDPTDASRALGVSRATTWKEPGSLSDPTESHLLARSICNRLGVRNNMEHAKPLRFRGRLVKAINRLRNQQLTRWVAGTLHCSPPPSNRPGLSSHAAGGCTVPANSLHPVQMPLCSGTWPLSSKHWSLFFLPRTSVWP</sequence>
<accession>A0A7J8C2N3</accession>
<organism evidence="1 2">
    <name type="scientific">Rousettus aegyptiacus</name>
    <name type="common">Egyptian fruit bat</name>
    <name type="synonym">Pteropus aegyptiacus</name>
    <dbReference type="NCBI Taxonomy" id="9407"/>
    <lineage>
        <taxon>Eukaryota</taxon>
        <taxon>Metazoa</taxon>
        <taxon>Chordata</taxon>
        <taxon>Craniata</taxon>
        <taxon>Vertebrata</taxon>
        <taxon>Euteleostomi</taxon>
        <taxon>Mammalia</taxon>
        <taxon>Eutheria</taxon>
        <taxon>Laurasiatheria</taxon>
        <taxon>Chiroptera</taxon>
        <taxon>Yinpterochiroptera</taxon>
        <taxon>Pteropodoidea</taxon>
        <taxon>Pteropodidae</taxon>
        <taxon>Rousettinae</taxon>
        <taxon>Rousettus</taxon>
    </lineage>
</organism>
<reference evidence="1 2" key="1">
    <citation type="journal article" date="2020" name="Nature">
        <title>Six reference-quality genomes reveal evolution of bat adaptations.</title>
        <authorList>
            <person name="Jebb D."/>
            <person name="Huang Z."/>
            <person name="Pippel M."/>
            <person name="Hughes G.M."/>
            <person name="Lavrichenko K."/>
            <person name="Devanna P."/>
            <person name="Winkler S."/>
            <person name="Jermiin L.S."/>
            <person name="Skirmuntt E.C."/>
            <person name="Katzourakis A."/>
            <person name="Burkitt-Gray L."/>
            <person name="Ray D.A."/>
            <person name="Sullivan K.A.M."/>
            <person name="Roscito J.G."/>
            <person name="Kirilenko B.M."/>
            <person name="Davalos L.M."/>
            <person name="Corthals A.P."/>
            <person name="Power M.L."/>
            <person name="Jones G."/>
            <person name="Ransome R.D."/>
            <person name="Dechmann D.K.N."/>
            <person name="Locatelli A.G."/>
            <person name="Puechmaille S.J."/>
            <person name="Fedrigo O."/>
            <person name="Jarvis E.D."/>
            <person name="Hiller M."/>
            <person name="Vernes S.C."/>
            <person name="Myers E.W."/>
            <person name="Teeling E.C."/>
        </authorList>
    </citation>
    <scope>NUCLEOTIDE SEQUENCE [LARGE SCALE GENOMIC DNA]</scope>
    <source>
        <strain evidence="1">MRouAeg1</strain>
        <tissue evidence="1">Muscle</tissue>
    </source>
</reference>
<dbReference type="Proteomes" id="UP000593571">
    <property type="component" value="Unassembled WGS sequence"/>
</dbReference>
<dbReference type="EMBL" id="JACASE010000015">
    <property type="protein sequence ID" value="KAF6405131.1"/>
    <property type="molecule type" value="Genomic_DNA"/>
</dbReference>
<dbReference type="AlphaFoldDB" id="A0A7J8C2N3"/>
<evidence type="ECO:0000313" key="1">
    <source>
        <dbReference type="EMBL" id="KAF6405131.1"/>
    </source>
</evidence>
<protein>
    <submittedName>
        <fullName evidence="1">Uncharacterized protein</fullName>
    </submittedName>
</protein>
<proteinExistence type="predicted"/>
<comment type="caution">
    <text evidence="1">The sequence shown here is derived from an EMBL/GenBank/DDBJ whole genome shotgun (WGS) entry which is preliminary data.</text>
</comment>
<evidence type="ECO:0000313" key="2">
    <source>
        <dbReference type="Proteomes" id="UP000593571"/>
    </source>
</evidence>
<keyword evidence="2" id="KW-1185">Reference proteome</keyword>
<gene>
    <name evidence="1" type="ORF">HJG63_009441</name>
</gene>
<name>A0A7J8C2N3_ROUAE</name>